<evidence type="ECO:0000313" key="4">
    <source>
        <dbReference type="Proteomes" id="UP000235728"/>
    </source>
</evidence>
<feature type="domain" description="UPF3" evidence="2">
    <location>
        <begin position="72"/>
        <end position="117"/>
    </location>
</feature>
<feature type="compositionally biased region" description="Basic and acidic residues" evidence="1">
    <location>
        <begin position="45"/>
        <end position="63"/>
    </location>
</feature>
<evidence type="ECO:0000313" key="3">
    <source>
        <dbReference type="EMBL" id="PMB72607.1"/>
    </source>
</evidence>
<name>A0A2N6NZB0_BEABA</name>
<dbReference type="Proteomes" id="UP000235728">
    <property type="component" value="Unassembled WGS sequence"/>
</dbReference>
<evidence type="ECO:0000259" key="2">
    <source>
        <dbReference type="Pfam" id="PF03467"/>
    </source>
</evidence>
<accession>A0A2N6NZB0</accession>
<dbReference type="EMBL" id="MRVG01000001">
    <property type="protein sequence ID" value="PMB72607.1"/>
    <property type="molecule type" value="Genomic_DNA"/>
</dbReference>
<comment type="caution">
    <text evidence="3">The sequence shown here is derived from an EMBL/GenBank/DDBJ whole genome shotgun (WGS) entry which is preliminary data.</text>
</comment>
<feature type="region of interest" description="Disordered" evidence="1">
    <location>
        <begin position="1"/>
        <end position="75"/>
    </location>
</feature>
<proteinExistence type="predicted"/>
<dbReference type="AlphaFoldDB" id="A0A2N6NZB0"/>
<evidence type="ECO:0000256" key="1">
    <source>
        <dbReference type="SAM" id="MobiDB-lite"/>
    </source>
</evidence>
<sequence length="118" mass="12660">MSAKAPQVLSRRTNGQANAASQGNEPSKGKGGREGGNSRPKKRRGQGDKKGDNAKGREAEAPRAPRQRQQNDGAKLILRRLPPGMTEAECVAILGDRWIVGKGKVDWSSFIPGKISTE</sequence>
<dbReference type="Pfam" id="PF03467">
    <property type="entry name" value="Smg4_UPF3"/>
    <property type="match status" value="1"/>
</dbReference>
<dbReference type="Gene3D" id="3.30.70.330">
    <property type="match status" value="1"/>
</dbReference>
<reference evidence="3 4" key="1">
    <citation type="journal article" date="2016" name="Appl. Microbiol. Biotechnol.">
        <title>Characterization of T-DNA insertion mutants with decreased virulence in the entomopathogenic fungus Beauveria bassiana JEF-007.</title>
        <authorList>
            <person name="Kim S."/>
            <person name="Lee S.J."/>
            <person name="Nai Y.S."/>
            <person name="Yu J.S."/>
            <person name="Lee M.R."/>
            <person name="Yang Y.T."/>
            <person name="Kim J.S."/>
        </authorList>
    </citation>
    <scope>NUCLEOTIDE SEQUENCE [LARGE SCALE GENOMIC DNA]</scope>
    <source>
        <strain evidence="3 4">JEF-007</strain>
    </source>
</reference>
<organism evidence="3 4">
    <name type="scientific">Beauveria bassiana</name>
    <name type="common">White muscardine disease fungus</name>
    <name type="synonym">Tritirachium shiotae</name>
    <dbReference type="NCBI Taxonomy" id="176275"/>
    <lineage>
        <taxon>Eukaryota</taxon>
        <taxon>Fungi</taxon>
        <taxon>Dikarya</taxon>
        <taxon>Ascomycota</taxon>
        <taxon>Pezizomycotina</taxon>
        <taxon>Sordariomycetes</taxon>
        <taxon>Hypocreomycetidae</taxon>
        <taxon>Hypocreales</taxon>
        <taxon>Cordycipitaceae</taxon>
        <taxon>Beauveria</taxon>
    </lineage>
</organism>
<feature type="compositionally biased region" description="Polar residues" evidence="1">
    <location>
        <begin position="10"/>
        <end position="25"/>
    </location>
</feature>
<gene>
    <name evidence="3" type="ORF">BM221_000021</name>
</gene>
<protein>
    <recommendedName>
        <fullName evidence="2">UPF3 domain-containing protein</fullName>
    </recommendedName>
</protein>
<dbReference type="InterPro" id="IPR005120">
    <property type="entry name" value="UPF3_dom"/>
</dbReference>
<dbReference type="InterPro" id="IPR012677">
    <property type="entry name" value="Nucleotide-bd_a/b_plait_sf"/>
</dbReference>